<keyword evidence="1" id="KW-0472">Membrane</keyword>
<reference evidence="2" key="3">
    <citation type="submission" date="2015-04" db="UniProtKB">
        <authorList>
            <consortium name="EnsemblPlants"/>
        </authorList>
    </citation>
    <scope>IDENTIFICATION</scope>
</reference>
<name>A0A0D9XTF9_9ORYZ</name>
<dbReference type="AlphaFoldDB" id="A0A0D9XTF9"/>
<protein>
    <submittedName>
        <fullName evidence="2">Uncharacterized protein</fullName>
    </submittedName>
</protein>
<dbReference type="Proteomes" id="UP000032180">
    <property type="component" value="Chromosome 11"/>
</dbReference>
<sequence>MKKALPIEALARLSLLAGVGLVVAVLVAVRPTVVDHVPDEHRVPLPSTSLASSQTANVNLSFLQRKRDVHS</sequence>
<evidence type="ECO:0000313" key="3">
    <source>
        <dbReference type="Proteomes" id="UP000032180"/>
    </source>
</evidence>
<accession>A0A0D9XTF9</accession>
<evidence type="ECO:0000313" key="2">
    <source>
        <dbReference type="EnsemblPlants" id="LPERR11G14280.1"/>
    </source>
</evidence>
<feature type="transmembrane region" description="Helical" evidence="1">
    <location>
        <begin position="9"/>
        <end position="29"/>
    </location>
</feature>
<reference evidence="3" key="2">
    <citation type="submission" date="2013-12" db="EMBL/GenBank/DDBJ databases">
        <authorList>
            <person name="Yu Y."/>
            <person name="Lee S."/>
            <person name="de Baynast K."/>
            <person name="Wissotski M."/>
            <person name="Liu L."/>
            <person name="Talag J."/>
            <person name="Goicoechea J."/>
            <person name="Angelova A."/>
            <person name="Jetty R."/>
            <person name="Kudrna D."/>
            <person name="Golser W."/>
            <person name="Rivera L."/>
            <person name="Zhang J."/>
            <person name="Wing R."/>
        </authorList>
    </citation>
    <scope>NUCLEOTIDE SEQUENCE</scope>
</reference>
<reference evidence="2 3" key="1">
    <citation type="submission" date="2012-08" db="EMBL/GenBank/DDBJ databases">
        <title>Oryza genome evolution.</title>
        <authorList>
            <person name="Wing R.A."/>
        </authorList>
    </citation>
    <scope>NUCLEOTIDE SEQUENCE</scope>
</reference>
<keyword evidence="1" id="KW-0812">Transmembrane</keyword>
<organism evidence="2 3">
    <name type="scientific">Leersia perrieri</name>
    <dbReference type="NCBI Taxonomy" id="77586"/>
    <lineage>
        <taxon>Eukaryota</taxon>
        <taxon>Viridiplantae</taxon>
        <taxon>Streptophyta</taxon>
        <taxon>Embryophyta</taxon>
        <taxon>Tracheophyta</taxon>
        <taxon>Spermatophyta</taxon>
        <taxon>Magnoliopsida</taxon>
        <taxon>Liliopsida</taxon>
        <taxon>Poales</taxon>
        <taxon>Poaceae</taxon>
        <taxon>BOP clade</taxon>
        <taxon>Oryzoideae</taxon>
        <taxon>Oryzeae</taxon>
        <taxon>Oryzinae</taxon>
        <taxon>Leersia</taxon>
    </lineage>
</organism>
<evidence type="ECO:0000256" key="1">
    <source>
        <dbReference type="SAM" id="Phobius"/>
    </source>
</evidence>
<proteinExistence type="predicted"/>
<dbReference type="HOGENOM" id="CLU_2743651_0_0_1"/>
<keyword evidence="3" id="KW-1185">Reference proteome</keyword>
<keyword evidence="1" id="KW-1133">Transmembrane helix</keyword>
<dbReference type="EnsemblPlants" id="LPERR11G14280.1">
    <property type="protein sequence ID" value="LPERR11G14280.1"/>
    <property type="gene ID" value="LPERR11G14280"/>
</dbReference>
<dbReference type="Gramene" id="LPERR11G14280.1">
    <property type="protein sequence ID" value="LPERR11G14280.1"/>
    <property type="gene ID" value="LPERR11G14280"/>
</dbReference>